<dbReference type="SMART" id="SM00044">
    <property type="entry name" value="CYCc"/>
    <property type="match status" value="1"/>
</dbReference>
<organism evidence="3 4">
    <name type="scientific">Limnospira platensis NIES-46</name>
    <dbReference type="NCBI Taxonomy" id="1236695"/>
    <lineage>
        <taxon>Bacteria</taxon>
        <taxon>Bacillati</taxon>
        <taxon>Cyanobacteriota</taxon>
        <taxon>Cyanophyceae</taxon>
        <taxon>Oscillatoriophycideae</taxon>
        <taxon>Oscillatoriales</taxon>
        <taxon>Sirenicapillariaceae</taxon>
        <taxon>Limnospira</taxon>
    </lineage>
</organism>
<keyword evidence="4" id="KW-1185">Reference proteome</keyword>
<dbReference type="Proteomes" id="UP000326169">
    <property type="component" value="Unassembled WGS sequence"/>
</dbReference>
<dbReference type="SUPFAM" id="SSF55781">
    <property type="entry name" value="GAF domain-like"/>
    <property type="match status" value="1"/>
</dbReference>
<protein>
    <submittedName>
        <fullName evidence="3">Adenylate cyclase</fullName>
    </submittedName>
</protein>
<evidence type="ECO:0000313" key="3">
    <source>
        <dbReference type="EMBL" id="GCE93279.1"/>
    </source>
</evidence>
<accession>A0A5M3T756</accession>
<evidence type="ECO:0000256" key="1">
    <source>
        <dbReference type="ARBA" id="ARBA00005381"/>
    </source>
</evidence>
<dbReference type="Gene3D" id="3.30.70.1230">
    <property type="entry name" value="Nucleotide cyclase"/>
    <property type="match status" value="1"/>
</dbReference>
<name>A0A5M3T756_LIMPL</name>
<dbReference type="InterPro" id="IPR003018">
    <property type="entry name" value="GAF"/>
</dbReference>
<comment type="caution">
    <text evidence="3">The sequence shown here is derived from an EMBL/GenBank/DDBJ whole genome shotgun (WGS) entry which is preliminary data.</text>
</comment>
<dbReference type="InterPro" id="IPR050697">
    <property type="entry name" value="Adenylyl/Guanylyl_Cyclase_3/4"/>
</dbReference>
<dbReference type="Gene3D" id="3.30.450.40">
    <property type="match status" value="1"/>
</dbReference>
<sequence>MKIKLKQILRFPEIASIIDEILKLNSGSISIFDHEGNCLLGDLQALHTETYPILLHNQSIGWVEGDKEAATVASLLTYLVNREWERKTLAHETLERYKEINLLYRISEKLSAVLDHKSLALLILQEAMQAIRATGGFVINCHQDDEQNQQCEMIVVAGECSQLSYPLSEKISEAIFDFLQPEIINNLAYDFRLAFMASQISALLFSPLKHQNRIIGFIVLFSTKPVSYNASDLKLLTAIASQAANAIENIRFHEYRLQEERIKSNLERYMSPQLVQAVINSKDENLLKNCRKNLVILFADIRDFTTKCEELPPEKIVEYLNIYFEEMVNVIFEHGGTVNKFVGDMIVCMFGAPASLTNCEQRAIEAAIGMQNRLQHIPNHWIRDNFHTGIGISSGEVVVGNIGSPHHVDYTAIGDQVNVASRLQSLAKGRQILVGRSIYNATQNDFSFKEVGIVKLKGKKNKIEVFEVLY</sequence>
<reference evidence="3 4" key="1">
    <citation type="journal article" date="2019" name="J Genomics">
        <title>The Draft Genome of a Hydrogen-producing Cyanobacterium, Arthrospira platensis NIES-46.</title>
        <authorList>
            <person name="Suzuki S."/>
            <person name="Yamaguchi H."/>
            <person name="Kawachi M."/>
        </authorList>
    </citation>
    <scope>NUCLEOTIDE SEQUENCE [LARGE SCALE GENOMIC DNA]</scope>
    <source>
        <strain evidence="3 4">NIES-46</strain>
    </source>
</reference>
<dbReference type="PANTHER" id="PTHR43081:SF1">
    <property type="entry name" value="ADENYLATE CYCLASE, TERMINAL-DIFFERENTIATION SPECIFIC"/>
    <property type="match status" value="1"/>
</dbReference>
<dbReference type="PANTHER" id="PTHR43081">
    <property type="entry name" value="ADENYLATE CYCLASE, TERMINAL-DIFFERENTIATION SPECIFIC-RELATED"/>
    <property type="match status" value="1"/>
</dbReference>
<dbReference type="EMBL" id="BIMW01000069">
    <property type="protein sequence ID" value="GCE93279.1"/>
    <property type="molecule type" value="Genomic_DNA"/>
</dbReference>
<comment type="similarity">
    <text evidence="1">Belongs to the adenylyl cyclase class-3 family.</text>
</comment>
<evidence type="ECO:0000313" key="4">
    <source>
        <dbReference type="Proteomes" id="UP000326169"/>
    </source>
</evidence>
<dbReference type="SMART" id="SM00065">
    <property type="entry name" value="GAF"/>
    <property type="match status" value="1"/>
</dbReference>
<feature type="domain" description="Guanylate cyclase" evidence="2">
    <location>
        <begin position="295"/>
        <end position="424"/>
    </location>
</feature>
<dbReference type="GeneID" id="301682219"/>
<dbReference type="Pfam" id="PF00211">
    <property type="entry name" value="Guanylate_cyc"/>
    <property type="match status" value="1"/>
</dbReference>
<dbReference type="InterPro" id="IPR001054">
    <property type="entry name" value="A/G_cyclase"/>
</dbReference>
<proteinExistence type="inferred from homology"/>
<dbReference type="Pfam" id="PF13185">
    <property type="entry name" value="GAF_2"/>
    <property type="match status" value="1"/>
</dbReference>
<dbReference type="PROSITE" id="PS50125">
    <property type="entry name" value="GUANYLATE_CYCLASE_2"/>
    <property type="match status" value="1"/>
</dbReference>
<dbReference type="CDD" id="cd07302">
    <property type="entry name" value="CHD"/>
    <property type="match status" value="1"/>
</dbReference>
<dbReference type="InterPro" id="IPR029787">
    <property type="entry name" value="Nucleotide_cyclase"/>
</dbReference>
<dbReference type="InterPro" id="IPR029016">
    <property type="entry name" value="GAF-like_dom_sf"/>
</dbReference>
<dbReference type="RefSeq" id="WP_006620130.1">
    <property type="nucleotide sequence ID" value="NZ_BIMW01000069.1"/>
</dbReference>
<gene>
    <name evidence="3" type="ORF">NIES46_13290</name>
</gene>
<evidence type="ECO:0000259" key="2">
    <source>
        <dbReference type="PROSITE" id="PS50125"/>
    </source>
</evidence>
<dbReference type="SUPFAM" id="SSF55073">
    <property type="entry name" value="Nucleotide cyclase"/>
    <property type="match status" value="1"/>
</dbReference>